<accession>A0A369WGH8</accession>
<evidence type="ECO:0000256" key="2">
    <source>
        <dbReference type="ARBA" id="ARBA00022552"/>
    </source>
</evidence>
<evidence type="ECO:0000256" key="4">
    <source>
        <dbReference type="ARBA" id="ARBA00022679"/>
    </source>
</evidence>
<evidence type="ECO:0000256" key="1">
    <source>
        <dbReference type="ARBA" id="ARBA00022490"/>
    </source>
</evidence>
<dbReference type="InterPro" id="IPR046977">
    <property type="entry name" value="RsmC/RlmG"/>
</dbReference>
<dbReference type="GO" id="GO:0003676">
    <property type="term" value="F:nucleic acid binding"/>
    <property type="evidence" value="ECO:0007669"/>
    <property type="project" value="InterPro"/>
</dbReference>
<keyword evidence="1" id="KW-0963">Cytoplasm</keyword>
<evidence type="ECO:0000256" key="5">
    <source>
        <dbReference type="ARBA" id="ARBA00022691"/>
    </source>
</evidence>
<dbReference type="OrthoDB" id="29650at2"/>
<dbReference type="Gene3D" id="3.40.50.150">
    <property type="entry name" value="Vaccinia Virus protein VP39"/>
    <property type="match status" value="2"/>
</dbReference>
<evidence type="ECO:0000259" key="6">
    <source>
        <dbReference type="Pfam" id="PF05175"/>
    </source>
</evidence>
<keyword evidence="8" id="KW-1185">Reference proteome</keyword>
<dbReference type="InterPro" id="IPR029063">
    <property type="entry name" value="SAM-dependent_MTases_sf"/>
</dbReference>
<dbReference type="RefSeq" id="WP_114696061.1">
    <property type="nucleotide sequence ID" value="NZ_QQOH01000003.1"/>
</dbReference>
<keyword evidence="4 7" id="KW-0808">Transferase</keyword>
<protein>
    <submittedName>
        <fullName evidence="7">Class I SAM-dependent methyltransferase</fullName>
    </submittedName>
</protein>
<dbReference type="GO" id="GO:0008170">
    <property type="term" value="F:N-methyltransferase activity"/>
    <property type="evidence" value="ECO:0007669"/>
    <property type="project" value="UniProtKB-ARBA"/>
</dbReference>
<reference evidence="7 8" key="1">
    <citation type="submission" date="2018-07" db="EMBL/GenBank/DDBJ databases">
        <title>Motiliproteus coralliicola sp. nov., a bacterium isolated from Coral.</title>
        <authorList>
            <person name="Wang G."/>
        </authorList>
    </citation>
    <scope>NUCLEOTIDE SEQUENCE [LARGE SCALE GENOMIC DNA]</scope>
    <source>
        <strain evidence="7 8">C34</strain>
    </source>
</reference>
<dbReference type="Pfam" id="PF05175">
    <property type="entry name" value="MTS"/>
    <property type="match status" value="1"/>
</dbReference>
<dbReference type="AlphaFoldDB" id="A0A369WGH8"/>
<keyword evidence="5" id="KW-0949">S-adenosyl-L-methionine</keyword>
<dbReference type="PROSITE" id="PS00092">
    <property type="entry name" value="N6_MTASE"/>
    <property type="match status" value="1"/>
</dbReference>
<dbReference type="EMBL" id="QQOH01000003">
    <property type="protein sequence ID" value="RDE19716.1"/>
    <property type="molecule type" value="Genomic_DNA"/>
</dbReference>
<keyword evidence="2" id="KW-0698">rRNA processing</keyword>
<dbReference type="Proteomes" id="UP000253769">
    <property type="component" value="Unassembled WGS sequence"/>
</dbReference>
<name>A0A369WGH8_9GAMM</name>
<evidence type="ECO:0000256" key="3">
    <source>
        <dbReference type="ARBA" id="ARBA00022603"/>
    </source>
</evidence>
<comment type="caution">
    <text evidence="7">The sequence shown here is derived from an EMBL/GenBank/DDBJ whole genome shotgun (WGS) entry which is preliminary data.</text>
</comment>
<dbReference type="GO" id="GO:0032259">
    <property type="term" value="P:methylation"/>
    <property type="evidence" value="ECO:0007669"/>
    <property type="project" value="UniProtKB-KW"/>
</dbReference>
<proteinExistence type="predicted"/>
<gene>
    <name evidence="7" type="ORF">DV711_12615</name>
</gene>
<dbReference type="SUPFAM" id="SSF53335">
    <property type="entry name" value="S-adenosyl-L-methionine-dependent methyltransferases"/>
    <property type="match status" value="1"/>
</dbReference>
<dbReference type="InterPro" id="IPR007848">
    <property type="entry name" value="Small_mtfrase_dom"/>
</dbReference>
<dbReference type="PANTHER" id="PTHR47816">
    <property type="entry name" value="RIBOSOMAL RNA SMALL SUBUNIT METHYLTRANSFERASE C"/>
    <property type="match status" value="1"/>
</dbReference>
<dbReference type="InterPro" id="IPR002052">
    <property type="entry name" value="DNA_methylase_N6_adenine_CS"/>
</dbReference>
<dbReference type="GO" id="GO:0006364">
    <property type="term" value="P:rRNA processing"/>
    <property type="evidence" value="ECO:0007669"/>
    <property type="project" value="UniProtKB-KW"/>
</dbReference>
<feature type="domain" description="Methyltransferase small" evidence="6">
    <location>
        <begin position="170"/>
        <end position="339"/>
    </location>
</feature>
<evidence type="ECO:0000313" key="7">
    <source>
        <dbReference type="EMBL" id="RDE19716.1"/>
    </source>
</evidence>
<dbReference type="GO" id="GO:0008757">
    <property type="term" value="F:S-adenosylmethionine-dependent methyltransferase activity"/>
    <property type="evidence" value="ECO:0007669"/>
    <property type="project" value="InterPro"/>
</dbReference>
<organism evidence="7 8">
    <name type="scientific">Motiliproteus coralliicola</name>
    <dbReference type="NCBI Taxonomy" id="2283196"/>
    <lineage>
        <taxon>Bacteria</taxon>
        <taxon>Pseudomonadati</taxon>
        <taxon>Pseudomonadota</taxon>
        <taxon>Gammaproteobacteria</taxon>
        <taxon>Oceanospirillales</taxon>
        <taxon>Oceanospirillaceae</taxon>
        <taxon>Motiliproteus</taxon>
    </lineage>
</organism>
<keyword evidence="3 7" id="KW-0489">Methyltransferase</keyword>
<dbReference type="CDD" id="cd02440">
    <property type="entry name" value="AdoMet_MTases"/>
    <property type="match status" value="1"/>
</dbReference>
<sequence length="347" mass="38171">MDLIEQTLLDQLNQHPADLPGLWIADENLIGLASLAPRPGLSLLTNRFDVYQAAQEMGWEVLYSDFDLSPWSEGSLQRIYYRVSKEKAVVHHLINQAALRLAPGGQLQLFGAKQEGTKTYFDKARKVLGDGQLNKLGKGGFFGELTRGEQLIGEALDDRDYPRLRSIDEDFISKPGLFGWDKLDAGSALLVEQFDNIWPRLSQPAPKVLDLGCGYGYLSVKAFGQGVGSILATDNNAAAVMACRQNFERLAIPGEVLADNCAAGINDRHDLVLCNPPFHQGFSVEGELTDRFIATAARLCNRDGLAAFVVNRFIPLERKAANHFGKIETLVDNGSFKVLLLSQPKKG</sequence>
<dbReference type="PANTHER" id="PTHR47816:SF4">
    <property type="entry name" value="RIBOSOMAL RNA SMALL SUBUNIT METHYLTRANSFERASE C"/>
    <property type="match status" value="1"/>
</dbReference>
<evidence type="ECO:0000313" key="8">
    <source>
        <dbReference type="Proteomes" id="UP000253769"/>
    </source>
</evidence>